<comment type="pathway">
    <text evidence="3">Carbohydrate metabolism; galactose metabolism.</text>
</comment>
<evidence type="ECO:0000256" key="2">
    <source>
        <dbReference type="ARBA" id="ARBA00001911"/>
    </source>
</evidence>
<evidence type="ECO:0000256" key="4">
    <source>
        <dbReference type="ARBA" id="ARBA00007637"/>
    </source>
</evidence>
<evidence type="ECO:0000256" key="10">
    <source>
        <dbReference type="ARBA" id="ARBA00031367"/>
    </source>
</evidence>
<dbReference type="PANTHER" id="PTHR43725">
    <property type="entry name" value="UDP-GLUCOSE 4-EPIMERASE"/>
    <property type="match status" value="1"/>
</dbReference>
<evidence type="ECO:0000256" key="11">
    <source>
        <dbReference type="ARBA" id="ARBA00033067"/>
    </source>
</evidence>
<dbReference type="RefSeq" id="WP_286346038.1">
    <property type="nucleotide sequence ID" value="NZ_AP027732.1"/>
</dbReference>
<sequence>MTTKSLLVLGGTGQISAACVREATDRGHRVTVLNRGSTSLRTIPDGTETITVDVRDEHATRAALHGRSFDCVADFLTFTIAEAAAAVRLFGSSTDQYLFISSASAYQKPPQHLPIDESTPLFNPYSAYARDKIACERFLRDEHAAGRIRVTCVRPSTTYDRTRVPLLGGWTVVDRMRRGLPIVLHGDGTAPWAITHSDDFARAFVGLLGAEAAIGEAFNIMSPELLTWNTIALDLADAAGVELPHIVHRTTSDLVGAAPEWDASLRGDRSHAAIFDTTKIRSVVPDWEQRIPFAEGARQIIRWHDQDPARRRVDPATDALYDRLTA</sequence>
<comment type="cofactor">
    <cofactor evidence="2">
        <name>NAD(+)</name>
        <dbReference type="ChEBI" id="CHEBI:57540"/>
    </cofactor>
</comment>
<evidence type="ECO:0000259" key="12">
    <source>
        <dbReference type="Pfam" id="PF01370"/>
    </source>
</evidence>
<evidence type="ECO:0000313" key="13">
    <source>
        <dbReference type="EMBL" id="BDZ49198.1"/>
    </source>
</evidence>
<keyword evidence="14" id="KW-1185">Reference proteome</keyword>
<evidence type="ECO:0000256" key="8">
    <source>
        <dbReference type="ARBA" id="ARBA00023144"/>
    </source>
</evidence>
<evidence type="ECO:0000256" key="9">
    <source>
        <dbReference type="ARBA" id="ARBA00023235"/>
    </source>
</evidence>
<evidence type="ECO:0000256" key="1">
    <source>
        <dbReference type="ARBA" id="ARBA00000083"/>
    </source>
</evidence>
<dbReference type="EMBL" id="AP027732">
    <property type="protein sequence ID" value="BDZ49198.1"/>
    <property type="molecule type" value="Genomic_DNA"/>
</dbReference>
<keyword evidence="8" id="KW-0119">Carbohydrate metabolism</keyword>
<dbReference type="Proteomes" id="UP001321486">
    <property type="component" value="Chromosome"/>
</dbReference>
<dbReference type="PANTHER" id="PTHR43725:SF47">
    <property type="entry name" value="UDP-GLUCOSE 4-EPIMERASE"/>
    <property type="match status" value="1"/>
</dbReference>
<organism evidence="13 14">
    <name type="scientific">Frondihabitans sucicola</name>
    <dbReference type="NCBI Taxonomy" id="1268041"/>
    <lineage>
        <taxon>Bacteria</taxon>
        <taxon>Bacillati</taxon>
        <taxon>Actinomycetota</taxon>
        <taxon>Actinomycetes</taxon>
        <taxon>Micrococcales</taxon>
        <taxon>Microbacteriaceae</taxon>
        <taxon>Frondihabitans</taxon>
    </lineage>
</organism>
<dbReference type="PROSITE" id="PS51257">
    <property type="entry name" value="PROKAR_LIPOPROTEIN"/>
    <property type="match status" value="1"/>
</dbReference>
<dbReference type="Gene3D" id="3.40.50.720">
    <property type="entry name" value="NAD(P)-binding Rossmann-like Domain"/>
    <property type="match status" value="1"/>
</dbReference>
<accession>A0ABM8GLA6</accession>
<evidence type="ECO:0000256" key="6">
    <source>
        <dbReference type="ARBA" id="ARBA00018569"/>
    </source>
</evidence>
<keyword evidence="8" id="KW-0299">Galactose metabolism</keyword>
<protein>
    <recommendedName>
        <fullName evidence="6">UDP-glucose 4-epimerase</fullName>
        <ecNumber evidence="5">5.1.3.2</ecNumber>
    </recommendedName>
    <alternativeName>
        <fullName evidence="11">Galactowaldenase</fullName>
    </alternativeName>
    <alternativeName>
        <fullName evidence="10">UDP-galactose 4-epimerase</fullName>
    </alternativeName>
</protein>
<comment type="catalytic activity">
    <reaction evidence="1">
        <text>UDP-alpha-D-glucose = UDP-alpha-D-galactose</text>
        <dbReference type="Rhea" id="RHEA:22168"/>
        <dbReference type="ChEBI" id="CHEBI:58885"/>
        <dbReference type="ChEBI" id="CHEBI:66914"/>
        <dbReference type="EC" id="5.1.3.2"/>
    </reaction>
</comment>
<dbReference type="Pfam" id="PF01370">
    <property type="entry name" value="Epimerase"/>
    <property type="match status" value="2"/>
</dbReference>
<dbReference type="SUPFAM" id="SSF51735">
    <property type="entry name" value="NAD(P)-binding Rossmann-fold domains"/>
    <property type="match status" value="1"/>
</dbReference>
<reference evidence="14" key="1">
    <citation type="journal article" date="2019" name="Int. J. Syst. Evol. Microbiol.">
        <title>The Global Catalogue of Microorganisms (GCM) 10K type strain sequencing project: providing services to taxonomists for standard genome sequencing and annotation.</title>
        <authorList>
            <consortium name="The Broad Institute Genomics Platform"/>
            <consortium name="The Broad Institute Genome Sequencing Center for Infectious Disease"/>
            <person name="Wu L."/>
            <person name="Ma J."/>
        </authorList>
    </citation>
    <scope>NUCLEOTIDE SEQUENCE [LARGE SCALE GENOMIC DNA]</scope>
    <source>
        <strain evidence="14">NBRC 108728</strain>
    </source>
</reference>
<evidence type="ECO:0000256" key="7">
    <source>
        <dbReference type="ARBA" id="ARBA00023027"/>
    </source>
</evidence>
<dbReference type="EC" id="5.1.3.2" evidence="5"/>
<name>A0ABM8GLA6_9MICO</name>
<feature type="domain" description="NAD-dependent epimerase/dehydratase" evidence="12">
    <location>
        <begin position="7"/>
        <end position="73"/>
    </location>
</feature>
<proteinExistence type="inferred from homology"/>
<comment type="similarity">
    <text evidence="4">Belongs to the NAD(P)-dependent epimerase/dehydratase family.</text>
</comment>
<keyword evidence="7" id="KW-0520">NAD</keyword>
<dbReference type="InterPro" id="IPR001509">
    <property type="entry name" value="Epimerase_deHydtase"/>
</dbReference>
<evidence type="ECO:0000256" key="5">
    <source>
        <dbReference type="ARBA" id="ARBA00013189"/>
    </source>
</evidence>
<gene>
    <name evidence="13" type="ORF">GCM10025867_14390</name>
</gene>
<dbReference type="InterPro" id="IPR036291">
    <property type="entry name" value="NAD(P)-bd_dom_sf"/>
</dbReference>
<evidence type="ECO:0000256" key="3">
    <source>
        <dbReference type="ARBA" id="ARBA00004947"/>
    </source>
</evidence>
<evidence type="ECO:0000313" key="14">
    <source>
        <dbReference type="Proteomes" id="UP001321486"/>
    </source>
</evidence>
<keyword evidence="9" id="KW-0413">Isomerase</keyword>
<feature type="domain" description="NAD-dependent epimerase/dehydratase" evidence="12">
    <location>
        <begin position="77"/>
        <end position="220"/>
    </location>
</feature>